<accession>A0AAP2G433</accession>
<keyword evidence="9" id="KW-1185">Reference proteome</keyword>
<dbReference type="GO" id="GO:0009279">
    <property type="term" value="C:cell outer membrane"/>
    <property type="evidence" value="ECO:0007669"/>
    <property type="project" value="UniProtKB-SubCell"/>
</dbReference>
<evidence type="ECO:0000313" key="8">
    <source>
        <dbReference type="EMBL" id="MBS9523058.1"/>
    </source>
</evidence>
<dbReference type="Gene3D" id="1.20.1600.10">
    <property type="entry name" value="Outer membrane efflux proteins (OEP)"/>
    <property type="match status" value="1"/>
</dbReference>
<keyword evidence="4" id="KW-0472">Membrane</keyword>
<dbReference type="EMBL" id="JAHCMY010000001">
    <property type="protein sequence ID" value="MBS9523058.1"/>
    <property type="molecule type" value="Genomic_DNA"/>
</dbReference>
<dbReference type="GO" id="GO:1990281">
    <property type="term" value="C:efflux pump complex"/>
    <property type="evidence" value="ECO:0007669"/>
    <property type="project" value="TreeGrafter"/>
</dbReference>
<gene>
    <name evidence="8" type="ORF">KI659_03420</name>
</gene>
<keyword evidence="6" id="KW-0175">Coiled coil</keyword>
<dbReference type="RefSeq" id="WP_213943925.1">
    <property type="nucleotide sequence ID" value="NZ_JAHBGI010000003.1"/>
</dbReference>
<comment type="caution">
    <text evidence="8">The sequence shown here is derived from an EMBL/GenBank/DDBJ whole genome shotgun (WGS) entry which is preliminary data.</text>
</comment>
<name>A0AAP2G433_9BACT</name>
<evidence type="ECO:0000256" key="6">
    <source>
        <dbReference type="SAM" id="Coils"/>
    </source>
</evidence>
<keyword evidence="3" id="KW-0812">Transmembrane</keyword>
<dbReference type="GO" id="GO:0015288">
    <property type="term" value="F:porin activity"/>
    <property type="evidence" value="ECO:0007669"/>
    <property type="project" value="TreeGrafter"/>
</dbReference>
<dbReference type="AlphaFoldDB" id="A0AAP2G433"/>
<keyword evidence="7" id="KW-0732">Signal</keyword>
<sequence length="470" mass="54460">MRKLIGLLGMIVVLATNVSAQDTLSYNQFIKWVSFYHPVVNQAVITTEMGRQELRMARGGFDPYLFGNLDEKEYNNVGYYHKREAGVVVPTMGGVQLKGLVEQNTGQYLNPERRVPTEGLMTVGASVNLGQGLMIDSRRRALRQAEIYRDATLSEQQLMLNRLYLDANQVYWRWASAYQDVVVMREALELAKVRFRGIRDSFIYGDLPAIDTLEAHTQVLNREYRLQAKEMEYFESQQMLEIYLWDEYNEPMNLGNQVVPQDLSEGIDISYSLELLRANLNRHPELQLLDFDLASLEVERRWRADQLKPVAQLHYNILTNTTSGFENSNHTFFENNYKWGATVRMPLFLRRERGALGIVKSQINFTTQDRDLRFVRLKANLESELNNMETLQNQYRTFNENLLGLERLLEGEQMRFDMGESSLFLINAREVSVIEGQLILNDVIARRNIAHARLLFAAGLGFEQELEEEE</sequence>
<evidence type="ECO:0000256" key="5">
    <source>
        <dbReference type="ARBA" id="ARBA00023237"/>
    </source>
</evidence>
<evidence type="ECO:0000313" key="9">
    <source>
        <dbReference type="Proteomes" id="UP001319104"/>
    </source>
</evidence>
<proteinExistence type="predicted"/>
<feature type="chain" id="PRO_5042831298" evidence="7">
    <location>
        <begin position="21"/>
        <end position="470"/>
    </location>
</feature>
<dbReference type="PANTHER" id="PTHR30026:SF21">
    <property type="entry name" value="SLR1270 PROTEIN"/>
    <property type="match status" value="1"/>
</dbReference>
<organism evidence="8 9">
    <name type="scientific">Litoribacter ruber</name>
    <dbReference type="NCBI Taxonomy" id="702568"/>
    <lineage>
        <taxon>Bacteria</taxon>
        <taxon>Pseudomonadati</taxon>
        <taxon>Bacteroidota</taxon>
        <taxon>Cytophagia</taxon>
        <taxon>Cytophagales</taxon>
        <taxon>Cyclobacteriaceae</taxon>
        <taxon>Litoribacter</taxon>
    </lineage>
</organism>
<evidence type="ECO:0000256" key="2">
    <source>
        <dbReference type="ARBA" id="ARBA00022452"/>
    </source>
</evidence>
<feature type="coiled-coil region" evidence="6">
    <location>
        <begin position="374"/>
        <end position="408"/>
    </location>
</feature>
<evidence type="ECO:0000256" key="7">
    <source>
        <dbReference type="SAM" id="SignalP"/>
    </source>
</evidence>
<keyword evidence="5" id="KW-0998">Cell outer membrane</keyword>
<dbReference type="SUPFAM" id="SSF56954">
    <property type="entry name" value="Outer membrane efflux proteins (OEP)"/>
    <property type="match status" value="1"/>
</dbReference>
<feature type="signal peptide" evidence="7">
    <location>
        <begin position="1"/>
        <end position="20"/>
    </location>
</feature>
<evidence type="ECO:0000256" key="1">
    <source>
        <dbReference type="ARBA" id="ARBA00004442"/>
    </source>
</evidence>
<dbReference type="InterPro" id="IPR051906">
    <property type="entry name" value="TolC-like"/>
</dbReference>
<comment type="subcellular location">
    <subcellularLocation>
        <location evidence="1">Cell outer membrane</location>
    </subcellularLocation>
</comment>
<reference evidence="8 9" key="1">
    <citation type="submission" date="2021-05" db="EMBL/GenBank/DDBJ databases">
        <authorList>
            <person name="Zhang Z.D."/>
            <person name="Osman G."/>
        </authorList>
    </citation>
    <scope>NUCLEOTIDE SEQUENCE [LARGE SCALE GENOMIC DNA]</scope>
    <source>
        <strain evidence="8 9">KCTC 32217</strain>
    </source>
</reference>
<protein>
    <submittedName>
        <fullName evidence="8">TolC family protein</fullName>
    </submittedName>
</protein>
<evidence type="ECO:0000256" key="4">
    <source>
        <dbReference type="ARBA" id="ARBA00023136"/>
    </source>
</evidence>
<dbReference type="Proteomes" id="UP001319104">
    <property type="component" value="Unassembled WGS sequence"/>
</dbReference>
<dbReference type="GO" id="GO:0015562">
    <property type="term" value="F:efflux transmembrane transporter activity"/>
    <property type="evidence" value="ECO:0007669"/>
    <property type="project" value="InterPro"/>
</dbReference>
<dbReference type="PANTHER" id="PTHR30026">
    <property type="entry name" value="OUTER MEMBRANE PROTEIN TOLC"/>
    <property type="match status" value="1"/>
</dbReference>
<evidence type="ECO:0000256" key="3">
    <source>
        <dbReference type="ARBA" id="ARBA00022692"/>
    </source>
</evidence>
<keyword evidence="2" id="KW-1134">Transmembrane beta strand</keyword>